<keyword evidence="12" id="KW-1185">Reference proteome</keyword>
<evidence type="ECO:0000256" key="7">
    <source>
        <dbReference type="ARBA" id="ARBA00022842"/>
    </source>
</evidence>
<dbReference type="GO" id="GO:0046872">
    <property type="term" value="F:metal ion binding"/>
    <property type="evidence" value="ECO:0007669"/>
    <property type="project" value="UniProtKB-KW"/>
</dbReference>
<keyword evidence="5" id="KW-0479">Metal-binding</keyword>
<accession>E8T4S1</accession>
<evidence type="ECO:0000256" key="8">
    <source>
        <dbReference type="ARBA" id="ARBA00022884"/>
    </source>
</evidence>
<comment type="similarity">
    <text evidence="9">Belongs to the tRNA nucleotidyltransferase/poly(A) polymerase family.</text>
</comment>
<protein>
    <submittedName>
        <fullName evidence="11">Polynucleotide adenylyltransferase/metal dependent phosphohydrolase</fullName>
    </submittedName>
</protein>
<dbReference type="STRING" id="648996.Theam_0360"/>
<dbReference type="NCBIfam" id="TIGR00277">
    <property type="entry name" value="HDIG"/>
    <property type="match status" value="1"/>
</dbReference>
<dbReference type="Gene3D" id="1.10.3090.10">
    <property type="entry name" value="cca-adding enzyme, domain 2"/>
    <property type="match status" value="1"/>
</dbReference>
<evidence type="ECO:0000256" key="6">
    <source>
        <dbReference type="ARBA" id="ARBA00022741"/>
    </source>
</evidence>
<dbReference type="Proteomes" id="UP000006362">
    <property type="component" value="Chromosome"/>
</dbReference>
<evidence type="ECO:0000313" key="12">
    <source>
        <dbReference type="Proteomes" id="UP000006362"/>
    </source>
</evidence>
<evidence type="ECO:0000256" key="2">
    <source>
        <dbReference type="ARBA" id="ARBA00022679"/>
    </source>
</evidence>
<evidence type="ECO:0000259" key="10">
    <source>
        <dbReference type="SMART" id="SM00471"/>
    </source>
</evidence>
<name>E8T4S1_THEA1</name>
<evidence type="ECO:0000256" key="5">
    <source>
        <dbReference type="ARBA" id="ARBA00022723"/>
    </source>
</evidence>
<evidence type="ECO:0000256" key="3">
    <source>
        <dbReference type="ARBA" id="ARBA00022694"/>
    </source>
</evidence>
<dbReference type="GO" id="GO:0016779">
    <property type="term" value="F:nucleotidyltransferase activity"/>
    <property type="evidence" value="ECO:0007669"/>
    <property type="project" value="UniProtKB-KW"/>
</dbReference>
<keyword evidence="4 11" id="KW-0548">Nucleotidyltransferase</keyword>
<dbReference type="AlphaFoldDB" id="E8T4S1"/>
<dbReference type="Gene3D" id="3.30.460.10">
    <property type="entry name" value="Beta Polymerase, domain 2"/>
    <property type="match status" value="1"/>
</dbReference>
<dbReference type="InterPro" id="IPR003607">
    <property type="entry name" value="HD/PDEase_dom"/>
</dbReference>
<dbReference type="InterPro" id="IPR050124">
    <property type="entry name" value="tRNA_CCA-adding_enzyme"/>
</dbReference>
<keyword evidence="7" id="KW-0460">Magnesium</keyword>
<dbReference type="GO" id="GO:0000166">
    <property type="term" value="F:nucleotide binding"/>
    <property type="evidence" value="ECO:0007669"/>
    <property type="project" value="UniProtKB-KW"/>
</dbReference>
<dbReference type="RefSeq" id="WP_013537119.1">
    <property type="nucleotide sequence ID" value="NC_014926.1"/>
</dbReference>
<dbReference type="InterPro" id="IPR006675">
    <property type="entry name" value="HDIG_dom"/>
</dbReference>
<dbReference type="SMART" id="SM00471">
    <property type="entry name" value="HDc"/>
    <property type="match status" value="1"/>
</dbReference>
<keyword evidence="6" id="KW-0547">Nucleotide-binding</keyword>
<organism evidence="11 12">
    <name type="scientific">Thermovibrio ammonificans (strain DSM 15698 / JCM 12110 / HB-1)</name>
    <dbReference type="NCBI Taxonomy" id="648996"/>
    <lineage>
        <taxon>Bacteria</taxon>
        <taxon>Pseudomonadati</taxon>
        <taxon>Aquificota</taxon>
        <taxon>Aquificia</taxon>
        <taxon>Desulfurobacteriales</taxon>
        <taxon>Desulfurobacteriaceae</taxon>
        <taxon>Thermovibrio</taxon>
    </lineage>
</organism>
<dbReference type="GO" id="GO:0003723">
    <property type="term" value="F:RNA binding"/>
    <property type="evidence" value="ECO:0007669"/>
    <property type="project" value="UniProtKB-KW"/>
</dbReference>
<reference evidence="11" key="1">
    <citation type="submission" date="2011-01" db="EMBL/GenBank/DDBJ databases">
        <title>Complete sequence of chromosome of Thermovibrio ammonificans HB-1.</title>
        <authorList>
            <consortium name="US DOE Joint Genome Institute"/>
            <person name="Lucas S."/>
            <person name="Copeland A."/>
            <person name="Lapidus A."/>
            <person name="Cheng J.-F."/>
            <person name="Goodwin L."/>
            <person name="Pitluck S."/>
            <person name="Davenport K."/>
            <person name="Detter J.C."/>
            <person name="Han C."/>
            <person name="Tapia R."/>
            <person name="Land M."/>
            <person name="Hauser L."/>
            <person name="Kyrpides N."/>
            <person name="Ivanova N."/>
            <person name="Ovchinnikova G."/>
            <person name="Vetriani C."/>
            <person name="Woyke T."/>
        </authorList>
    </citation>
    <scope>NUCLEOTIDE SEQUENCE [LARGE SCALE GENOMIC DNA]</scope>
    <source>
        <strain evidence="11">HB-1</strain>
    </source>
</reference>
<dbReference type="InterPro" id="IPR006674">
    <property type="entry name" value="HD_domain"/>
</dbReference>
<dbReference type="InterPro" id="IPR032828">
    <property type="entry name" value="PolyA_RNA-bd"/>
</dbReference>
<dbReference type="PANTHER" id="PTHR47545">
    <property type="entry name" value="MULTIFUNCTIONAL CCA PROTEIN"/>
    <property type="match status" value="1"/>
</dbReference>
<evidence type="ECO:0000256" key="4">
    <source>
        <dbReference type="ARBA" id="ARBA00022695"/>
    </source>
</evidence>
<keyword evidence="2 9" id="KW-0808">Transferase</keyword>
<dbReference type="OrthoDB" id="9805698at2"/>
<dbReference type="GO" id="GO:0008033">
    <property type="term" value="P:tRNA processing"/>
    <property type="evidence" value="ECO:0007669"/>
    <property type="project" value="UniProtKB-KW"/>
</dbReference>
<feature type="domain" description="HD/PDEase" evidence="10">
    <location>
        <begin position="242"/>
        <end position="404"/>
    </location>
</feature>
<dbReference type="Pfam" id="PF01743">
    <property type="entry name" value="PolyA_pol"/>
    <property type="match status" value="1"/>
</dbReference>
<dbReference type="Pfam" id="PF12627">
    <property type="entry name" value="PolyA_pol_RNAbd"/>
    <property type="match status" value="1"/>
</dbReference>
<evidence type="ECO:0000256" key="1">
    <source>
        <dbReference type="ARBA" id="ARBA00001946"/>
    </source>
</evidence>
<dbReference type="KEGG" id="tam:Theam_0360"/>
<evidence type="ECO:0000256" key="9">
    <source>
        <dbReference type="RuleBase" id="RU003953"/>
    </source>
</evidence>
<comment type="cofactor">
    <cofactor evidence="1">
        <name>Mg(2+)</name>
        <dbReference type="ChEBI" id="CHEBI:18420"/>
    </cofactor>
</comment>
<dbReference type="GO" id="GO:0016787">
    <property type="term" value="F:hydrolase activity"/>
    <property type="evidence" value="ECO:0007669"/>
    <property type="project" value="UniProtKB-KW"/>
</dbReference>
<dbReference type="CDD" id="cd00077">
    <property type="entry name" value="HDc"/>
    <property type="match status" value="1"/>
</dbReference>
<evidence type="ECO:0000313" key="11">
    <source>
        <dbReference type="EMBL" id="ADU96333.1"/>
    </source>
</evidence>
<dbReference type="InterPro" id="IPR043519">
    <property type="entry name" value="NT_sf"/>
</dbReference>
<dbReference type="HOGENOM" id="CLU_015961_6_2_0"/>
<dbReference type="SUPFAM" id="SSF81891">
    <property type="entry name" value="Poly A polymerase C-terminal region-like"/>
    <property type="match status" value="1"/>
</dbReference>
<keyword evidence="8 9" id="KW-0694">RNA-binding</keyword>
<sequence>MEKRIHKFTFYHPKLEKLQECLVNGRCYIVGGFIRDRLLRVAKEKVDIDVVCFKPQECARCIEETLKKKPFVIEREKAVFSFCGPDWRIDLTRVDGATVEEDLLKRDFTINALAVDLRELFLPFNDDALIIDPTGGLEDLQKGLVRPVSEGALRADPLRVLRGVRIKNELDFTYHPSFLKLAREAAEGLKSVAPERIKEELVKCLKGGFFALALRELDEIGALFPVFPELQGIEKVPPSGFHQFNLKEHTLRTVEWVERLAERAEEMLSEEAEVLFKNSHLPELPDIGLLELAALYHDVAKPQTMKEENGKLTFYGHDALGAEIAFNAMLRLSFGKRSAKLVKNVIRHHLRPFFLFELFKKGELTERAIYRFFRDTKPYAPHVLLHGAADLCATSREKEKELPLYTEFTRHLIKFFKERIKNLKPLLTGEEIMEIKGLSKPGKCVGKIKEKLLELQALGKVSTKEEAAKLVKGIHCESGN</sequence>
<dbReference type="InterPro" id="IPR002646">
    <property type="entry name" value="PolA_pol_head_dom"/>
</dbReference>
<gene>
    <name evidence="11" type="ordered locus">Theam_0360</name>
</gene>
<proteinExistence type="inferred from homology"/>
<keyword evidence="3" id="KW-0819">tRNA processing</keyword>
<dbReference type="Pfam" id="PF01966">
    <property type="entry name" value="HD"/>
    <property type="match status" value="1"/>
</dbReference>
<dbReference type="eggNOG" id="COG0617">
    <property type="taxonomic scope" value="Bacteria"/>
</dbReference>
<dbReference type="EMBL" id="CP002444">
    <property type="protein sequence ID" value="ADU96333.1"/>
    <property type="molecule type" value="Genomic_DNA"/>
</dbReference>
<dbReference type="SUPFAM" id="SSF81301">
    <property type="entry name" value="Nucleotidyltransferase"/>
    <property type="match status" value="1"/>
</dbReference>